<keyword evidence="5" id="KW-1185">Reference proteome</keyword>
<reference evidence="4" key="1">
    <citation type="submission" date="2021-03" db="EMBL/GenBank/DDBJ databases">
        <title>Bacillus suaedae sp. nov., isolated from Suaeda aralocaspica.</title>
        <authorList>
            <person name="Lei R.F.R."/>
        </authorList>
    </citation>
    <scope>NUCLEOTIDE SEQUENCE</scope>
    <source>
        <strain evidence="4">YZJH907-2</strain>
    </source>
</reference>
<evidence type="ECO:0000256" key="3">
    <source>
        <dbReference type="ARBA" id="ARBA00022723"/>
    </source>
</evidence>
<dbReference type="GO" id="GO:0046872">
    <property type="term" value="F:metal ion binding"/>
    <property type="evidence" value="ECO:0007669"/>
    <property type="project" value="UniProtKB-KW"/>
</dbReference>
<evidence type="ECO:0000313" key="5">
    <source>
        <dbReference type="Proteomes" id="UP000678228"/>
    </source>
</evidence>
<gene>
    <name evidence="4" type="ORF">J7W16_10240</name>
</gene>
<evidence type="ECO:0000256" key="2">
    <source>
        <dbReference type="ARBA" id="ARBA00022679"/>
    </source>
</evidence>
<dbReference type="EMBL" id="JAGKSQ010000003">
    <property type="protein sequence ID" value="MBP3951516.1"/>
    <property type="molecule type" value="Genomic_DNA"/>
</dbReference>
<dbReference type="AlphaFoldDB" id="A0A940WZG7"/>
<dbReference type="InterPro" id="IPR050748">
    <property type="entry name" value="Glycosyltrans_8_dom-fam"/>
</dbReference>
<keyword evidence="2" id="KW-0808">Transferase</keyword>
<name>A0A940WZG7_9BACI</name>
<sequence>MKMDVVYSSDDRYAQHVGVSMVSLFEKNPHFKEINIHLIENQISLVNRKKLRSISEEYNRSLTFLSFQDFSSELDLNMEHSISISAYARLFATRVVEKDIDTLLYLDCDTIINTNLDELFTLNIKDYYVAGVEDTVSPETKKKVGLDSQKRYINSGVMLINLKKWREEGIEGKFINFINYYKGTVFHHDQGVINGVLSDQLLILPPKYNAMTPIFTMTRNEMIDYYNLKDIYNEEDLERAKTKPAIIHYTPAFVNRPWIKGCNHPLTYKYQQYLEMTPWKGTQLEKDNRKLPEKVVAFIFNHLPFKVARGVSRLIFS</sequence>
<accession>A0A940WZG7</accession>
<dbReference type="InterPro" id="IPR029044">
    <property type="entry name" value="Nucleotide-diphossugar_trans"/>
</dbReference>
<dbReference type="PANTHER" id="PTHR13778">
    <property type="entry name" value="GLYCOSYLTRANSFERASE 8 DOMAIN-CONTAINING PROTEIN"/>
    <property type="match status" value="1"/>
</dbReference>
<dbReference type="CDD" id="cd04194">
    <property type="entry name" value="GT8_A4GalT_like"/>
    <property type="match status" value="1"/>
</dbReference>
<dbReference type="PANTHER" id="PTHR13778:SF47">
    <property type="entry name" value="LIPOPOLYSACCHARIDE 1,3-GALACTOSYLTRANSFERASE"/>
    <property type="match status" value="1"/>
</dbReference>
<dbReference type="SUPFAM" id="SSF53448">
    <property type="entry name" value="Nucleotide-diphospho-sugar transferases"/>
    <property type="match status" value="1"/>
</dbReference>
<proteinExistence type="predicted"/>
<protein>
    <submittedName>
        <fullName evidence="4">Glycosyltransferase family 8 protein</fullName>
    </submittedName>
</protein>
<dbReference type="GO" id="GO:0016757">
    <property type="term" value="F:glycosyltransferase activity"/>
    <property type="evidence" value="ECO:0007669"/>
    <property type="project" value="UniProtKB-KW"/>
</dbReference>
<evidence type="ECO:0000313" key="4">
    <source>
        <dbReference type="EMBL" id="MBP3951516.1"/>
    </source>
</evidence>
<comment type="caution">
    <text evidence="4">The sequence shown here is derived from an EMBL/GenBank/DDBJ whole genome shotgun (WGS) entry which is preliminary data.</text>
</comment>
<keyword evidence="3" id="KW-0479">Metal-binding</keyword>
<dbReference type="RefSeq" id="WP_210597192.1">
    <property type="nucleotide sequence ID" value="NZ_JAGKSQ010000003.1"/>
</dbReference>
<organism evidence="4 5">
    <name type="scientific">Halalkalibacter suaedae</name>
    <dbReference type="NCBI Taxonomy" id="2822140"/>
    <lineage>
        <taxon>Bacteria</taxon>
        <taxon>Bacillati</taxon>
        <taxon>Bacillota</taxon>
        <taxon>Bacilli</taxon>
        <taxon>Bacillales</taxon>
        <taxon>Bacillaceae</taxon>
        <taxon>Halalkalibacter</taxon>
    </lineage>
</organism>
<dbReference type="Proteomes" id="UP000678228">
    <property type="component" value="Unassembled WGS sequence"/>
</dbReference>
<keyword evidence="1" id="KW-0328">Glycosyltransferase</keyword>
<dbReference type="Pfam" id="PF01501">
    <property type="entry name" value="Glyco_transf_8"/>
    <property type="match status" value="1"/>
</dbReference>
<evidence type="ECO:0000256" key="1">
    <source>
        <dbReference type="ARBA" id="ARBA00022676"/>
    </source>
</evidence>
<dbReference type="InterPro" id="IPR002495">
    <property type="entry name" value="Glyco_trans_8"/>
</dbReference>
<dbReference type="Gene3D" id="3.90.550.10">
    <property type="entry name" value="Spore Coat Polysaccharide Biosynthesis Protein SpsA, Chain A"/>
    <property type="match status" value="1"/>
</dbReference>